<dbReference type="Ensembl" id="ENSSGRT00000047318.1">
    <property type="protein sequence ID" value="ENSSGRP00000044193.1"/>
    <property type="gene ID" value="ENSSGRG00000023748.1"/>
</dbReference>
<evidence type="ECO:0000256" key="1">
    <source>
        <dbReference type="ARBA" id="ARBA00010883"/>
    </source>
</evidence>
<evidence type="ECO:0000259" key="5">
    <source>
        <dbReference type="PROSITE" id="PS50195"/>
    </source>
</evidence>
<dbReference type="AlphaFoldDB" id="A0A672N3P2"/>
<sequence length="459" mass="52629">MHFSIPETEVRSDENGSTYVAYNIHVNGVLHCRVRYSQLLGLHEQIKKEYGNNVVPAFPPKKIFTLTPAEVDQRREQLEKYMQAVRQDPILGSSEMFNSFLRKAQQETQQIPTEEVQLEIYLSNGQKVKVNILTSDQTEDVLEVRMLFCYCFQSTHLHRVLKAIITARKLQEFELPYVSITSLHSPDYRIVLRKSYWDTAYDSDVMDDRMGLNLLYAQTVSEIERGWILVNKEQHRQLKSLQEKGSKKEFIRLAQTLKYYGYIKFDPCITDFPEKGCHVIVGAGNNELNFHVKLPNDQMKEGSFKVTRMRCWRVTSSQVPVANGTANPSSPSKCDVKLELAFEYLMSKDRLQWVTITSPQVMCFMKINVVNLFMIIMCSQQMQKKRLNGTFQRSDSQQTVKSPPLLDSPDPSREQVVKLSTKLSSVSLRGLSSSNSASDISGNEFHGNYAFEGIGDDDL</sequence>
<evidence type="ECO:0000256" key="4">
    <source>
        <dbReference type="SAM" id="MobiDB-lite"/>
    </source>
</evidence>
<dbReference type="Proteomes" id="UP000472262">
    <property type="component" value="Unassembled WGS sequence"/>
</dbReference>
<comment type="similarity">
    <text evidence="1">Belongs to the sorting nexin family.</text>
</comment>
<keyword evidence="2" id="KW-0813">Transport</keyword>
<dbReference type="Gene3D" id="3.10.20.90">
    <property type="entry name" value="Phosphatidylinositol 3-kinase Catalytic Subunit, Chain A, domain 1"/>
    <property type="match status" value="1"/>
</dbReference>
<dbReference type="SMART" id="SM00312">
    <property type="entry name" value="PX"/>
    <property type="match status" value="1"/>
</dbReference>
<dbReference type="PANTHER" id="PTHR12431">
    <property type="entry name" value="SORTING NEXIN 17 AND 27"/>
    <property type="match status" value="1"/>
</dbReference>
<dbReference type="Pfam" id="PF18116">
    <property type="entry name" value="SNX17_FERM_C"/>
    <property type="match status" value="1"/>
</dbReference>
<dbReference type="FunFam" id="1.20.80.60:FF:000001">
    <property type="entry name" value="Sorting nexin-17 isoform1"/>
    <property type="match status" value="1"/>
</dbReference>
<keyword evidence="3" id="KW-0653">Protein transport</keyword>
<dbReference type="InterPro" id="IPR036871">
    <property type="entry name" value="PX_dom_sf"/>
</dbReference>
<accession>A0A672N3P2</accession>
<dbReference type="FunFam" id="3.30.1520.10:FF:000008">
    <property type="entry name" value="Sorting nexin-17 isoform1"/>
    <property type="match status" value="1"/>
</dbReference>
<evidence type="ECO:0000256" key="3">
    <source>
        <dbReference type="ARBA" id="ARBA00022927"/>
    </source>
</evidence>
<evidence type="ECO:0000313" key="6">
    <source>
        <dbReference type="Ensembl" id="ENSSGRP00000044193.1"/>
    </source>
</evidence>
<evidence type="ECO:0000313" key="7">
    <source>
        <dbReference type="Proteomes" id="UP000472262"/>
    </source>
</evidence>
<dbReference type="Gene3D" id="3.30.1520.10">
    <property type="entry name" value="Phox-like domain"/>
    <property type="match status" value="1"/>
</dbReference>
<dbReference type="InterPro" id="IPR040842">
    <property type="entry name" value="SNX17/31_FERM"/>
</dbReference>
<dbReference type="Pfam" id="PF21271">
    <property type="entry name" value="SNX17-31_F2_FERM"/>
    <property type="match status" value="1"/>
</dbReference>
<dbReference type="PANTHER" id="PTHR12431:SF16">
    <property type="entry name" value="SORTING NEXIN-17"/>
    <property type="match status" value="1"/>
</dbReference>
<dbReference type="GO" id="GO:0005769">
    <property type="term" value="C:early endosome"/>
    <property type="evidence" value="ECO:0007669"/>
    <property type="project" value="TreeGrafter"/>
</dbReference>
<feature type="region of interest" description="Disordered" evidence="4">
    <location>
        <begin position="388"/>
        <end position="412"/>
    </location>
</feature>
<dbReference type="Pfam" id="PF21273">
    <property type="entry name" value="SNX17-27-31_F1_FERM"/>
    <property type="match status" value="1"/>
</dbReference>
<dbReference type="InterPro" id="IPR048763">
    <property type="entry name" value="SNX17-31_FERM_F1"/>
</dbReference>
<dbReference type="GO" id="GO:0035091">
    <property type="term" value="F:phosphatidylinositol binding"/>
    <property type="evidence" value="ECO:0007669"/>
    <property type="project" value="InterPro"/>
</dbReference>
<dbReference type="InterPro" id="IPR037836">
    <property type="entry name" value="SNX17_FERM-like_dom"/>
</dbReference>
<proteinExistence type="inferred from homology"/>
<dbReference type="InterPro" id="IPR001683">
    <property type="entry name" value="PX_dom"/>
</dbReference>
<dbReference type="PROSITE" id="PS50195">
    <property type="entry name" value="PX"/>
    <property type="match status" value="1"/>
</dbReference>
<name>A0A672N3P2_SINGR</name>
<dbReference type="InterPro" id="IPR048767">
    <property type="entry name" value="SNX17-31_FERM_F2"/>
</dbReference>
<gene>
    <name evidence="6" type="primary">LOC107561922</name>
</gene>
<reference evidence="6" key="1">
    <citation type="submission" date="2025-08" db="UniProtKB">
        <authorList>
            <consortium name="Ensembl"/>
        </authorList>
    </citation>
    <scope>IDENTIFICATION</scope>
</reference>
<organism evidence="6 7">
    <name type="scientific">Sinocyclocheilus grahami</name>
    <name type="common">Dianchi golden-line fish</name>
    <name type="synonym">Barbus grahami</name>
    <dbReference type="NCBI Taxonomy" id="75366"/>
    <lineage>
        <taxon>Eukaryota</taxon>
        <taxon>Metazoa</taxon>
        <taxon>Chordata</taxon>
        <taxon>Craniata</taxon>
        <taxon>Vertebrata</taxon>
        <taxon>Euteleostomi</taxon>
        <taxon>Actinopterygii</taxon>
        <taxon>Neopterygii</taxon>
        <taxon>Teleostei</taxon>
        <taxon>Ostariophysi</taxon>
        <taxon>Cypriniformes</taxon>
        <taxon>Cyprinidae</taxon>
        <taxon>Cyprininae</taxon>
        <taxon>Sinocyclocheilus</taxon>
    </lineage>
</organism>
<keyword evidence="7" id="KW-1185">Reference proteome</keyword>
<dbReference type="Pfam" id="PF00787">
    <property type="entry name" value="PX"/>
    <property type="match status" value="1"/>
</dbReference>
<dbReference type="CDD" id="cd13337">
    <property type="entry name" value="FERM-like_C_SNX17"/>
    <property type="match status" value="1"/>
</dbReference>
<dbReference type="Gene3D" id="2.30.29.30">
    <property type="entry name" value="Pleckstrin-homology domain (PH domain)/Phosphotyrosine-binding domain (PTB)"/>
    <property type="match status" value="1"/>
</dbReference>
<feature type="domain" description="PX" evidence="5">
    <location>
        <begin position="1"/>
        <end position="108"/>
    </location>
</feature>
<dbReference type="SUPFAM" id="SSF64268">
    <property type="entry name" value="PX domain"/>
    <property type="match status" value="1"/>
</dbReference>
<dbReference type="GO" id="GO:0006886">
    <property type="term" value="P:intracellular protein transport"/>
    <property type="evidence" value="ECO:0007669"/>
    <property type="project" value="TreeGrafter"/>
</dbReference>
<feature type="compositionally biased region" description="Polar residues" evidence="4">
    <location>
        <begin position="389"/>
        <end position="401"/>
    </location>
</feature>
<dbReference type="GO" id="GO:0032456">
    <property type="term" value="P:endocytic recycling"/>
    <property type="evidence" value="ECO:0007669"/>
    <property type="project" value="TreeGrafter"/>
</dbReference>
<reference evidence="6" key="2">
    <citation type="submission" date="2025-09" db="UniProtKB">
        <authorList>
            <consortium name="Ensembl"/>
        </authorList>
    </citation>
    <scope>IDENTIFICATION</scope>
</reference>
<dbReference type="Gene3D" id="1.20.80.60">
    <property type="match status" value="1"/>
</dbReference>
<dbReference type="InterPro" id="IPR011993">
    <property type="entry name" value="PH-like_dom_sf"/>
</dbReference>
<evidence type="ECO:0000256" key="2">
    <source>
        <dbReference type="ARBA" id="ARBA00022448"/>
    </source>
</evidence>
<dbReference type="CDD" id="cd06885">
    <property type="entry name" value="PX_SNX17_31"/>
    <property type="match status" value="1"/>
</dbReference>
<dbReference type="FunFam" id="2.30.29.30:FF:000145">
    <property type="entry name" value="Sorting nexin-17 isoform1"/>
    <property type="match status" value="1"/>
</dbReference>
<protein>
    <submittedName>
        <fullName evidence="6">Sorting nexin-17-like</fullName>
    </submittedName>
</protein>